<feature type="region of interest" description="Disordered" evidence="1">
    <location>
        <begin position="158"/>
        <end position="242"/>
    </location>
</feature>
<evidence type="ECO:0000256" key="1">
    <source>
        <dbReference type="SAM" id="MobiDB-lite"/>
    </source>
</evidence>
<sequence>MIESLRPVNVLPAALAAWALALLLLAVAGLGANFGPHPDNAALAPPLPQVELADSSPRLGPPSQYAEVAQRPLLIPNRRPVAVSESGNQDAPLDFTLTGVLLVGEFRAAMLQSPDGRRDERVREGELVEGTAWRLVSLEPRAAVFEGPEGQRRLDLRLYDGSGDPVRPRAAAGPTPAADGRRSRRGDEPAPEGAPAEATADAPAKEAEAMSEEQQVEAIRRRIEARRAQMREQSAREGQKVE</sequence>
<dbReference type="RefSeq" id="WP_188664511.1">
    <property type="nucleotide sequence ID" value="NZ_BMKC01000003.1"/>
</dbReference>
<keyword evidence="3" id="KW-1185">Reference proteome</keyword>
<protein>
    <recommendedName>
        <fullName evidence="4">General secretion pathway protein GspN</fullName>
    </recommendedName>
</protein>
<evidence type="ECO:0000313" key="3">
    <source>
        <dbReference type="Proteomes" id="UP000623419"/>
    </source>
</evidence>
<feature type="compositionally biased region" description="Basic and acidic residues" evidence="1">
    <location>
        <begin position="218"/>
        <end position="242"/>
    </location>
</feature>
<dbReference type="EMBL" id="BMKC01000003">
    <property type="protein sequence ID" value="GGA84637.1"/>
    <property type="molecule type" value="Genomic_DNA"/>
</dbReference>
<accession>A0ABQ1HQW3</accession>
<feature type="compositionally biased region" description="Low complexity" evidence="1">
    <location>
        <begin position="168"/>
        <end position="178"/>
    </location>
</feature>
<name>A0ABQ1HQW3_9GAMM</name>
<feature type="compositionally biased region" description="Low complexity" evidence="1">
    <location>
        <begin position="191"/>
        <end position="202"/>
    </location>
</feature>
<comment type="caution">
    <text evidence="2">The sequence shown here is derived from an EMBL/GenBank/DDBJ whole genome shotgun (WGS) entry which is preliminary data.</text>
</comment>
<evidence type="ECO:0008006" key="4">
    <source>
        <dbReference type="Google" id="ProtNLM"/>
    </source>
</evidence>
<proteinExistence type="predicted"/>
<organism evidence="2 3">
    <name type="scientific">Arenimonas soli</name>
    <dbReference type="NCBI Taxonomy" id="2269504"/>
    <lineage>
        <taxon>Bacteria</taxon>
        <taxon>Pseudomonadati</taxon>
        <taxon>Pseudomonadota</taxon>
        <taxon>Gammaproteobacteria</taxon>
        <taxon>Lysobacterales</taxon>
        <taxon>Lysobacteraceae</taxon>
        <taxon>Arenimonas</taxon>
    </lineage>
</organism>
<reference evidence="3" key="1">
    <citation type="journal article" date="2019" name="Int. J. Syst. Evol. Microbiol.">
        <title>The Global Catalogue of Microorganisms (GCM) 10K type strain sequencing project: providing services to taxonomists for standard genome sequencing and annotation.</title>
        <authorList>
            <consortium name="The Broad Institute Genomics Platform"/>
            <consortium name="The Broad Institute Genome Sequencing Center for Infectious Disease"/>
            <person name="Wu L."/>
            <person name="Ma J."/>
        </authorList>
    </citation>
    <scope>NUCLEOTIDE SEQUENCE [LARGE SCALE GENOMIC DNA]</scope>
    <source>
        <strain evidence="3">CGMCC 1.15905</strain>
    </source>
</reference>
<dbReference type="Proteomes" id="UP000623419">
    <property type="component" value="Unassembled WGS sequence"/>
</dbReference>
<gene>
    <name evidence="2" type="ORF">GCM10011521_23810</name>
</gene>
<feature type="compositionally biased region" description="Basic and acidic residues" evidence="1">
    <location>
        <begin position="179"/>
        <end position="188"/>
    </location>
</feature>
<evidence type="ECO:0000313" key="2">
    <source>
        <dbReference type="EMBL" id="GGA84637.1"/>
    </source>
</evidence>